<evidence type="ECO:0000256" key="1">
    <source>
        <dbReference type="SAM" id="MobiDB-lite"/>
    </source>
</evidence>
<gene>
    <name evidence="3" type="ORF">BaRGS_00040440</name>
</gene>
<keyword evidence="2" id="KW-1133">Transmembrane helix</keyword>
<dbReference type="Proteomes" id="UP001519460">
    <property type="component" value="Unassembled WGS sequence"/>
</dbReference>
<evidence type="ECO:0000256" key="2">
    <source>
        <dbReference type="SAM" id="Phobius"/>
    </source>
</evidence>
<organism evidence="3 4">
    <name type="scientific">Batillaria attramentaria</name>
    <dbReference type="NCBI Taxonomy" id="370345"/>
    <lineage>
        <taxon>Eukaryota</taxon>
        <taxon>Metazoa</taxon>
        <taxon>Spiralia</taxon>
        <taxon>Lophotrochozoa</taxon>
        <taxon>Mollusca</taxon>
        <taxon>Gastropoda</taxon>
        <taxon>Caenogastropoda</taxon>
        <taxon>Sorbeoconcha</taxon>
        <taxon>Cerithioidea</taxon>
        <taxon>Batillariidae</taxon>
        <taxon>Batillaria</taxon>
    </lineage>
</organism>
<feature type="non-terminal residue" evidence="3">
    <location>
        <position position="1"/>
    </location>
</feature>
<feature type="region of interest" description="Disordered" evidence="1">
    <location>
        <begin position="335"/>
        <end position="372"/>
    </location>
</feature>
<keyword evidence="2" id="KW-0472">Membrane</keyword>
<evidence type="ECO:0000313" key="4">
    <source>
        <dbReference type="Proteomes" id="UP001519460"/>
    </source>
</evidence>
<protein>
    <submittedName>
        <fullName evidence="3">Uncharacterized protein</fullName>
    </submittedName>
</protein>
<reference evidence="3 4" key="1">
    <citation type="journal article" date="2023" name="Sci. Data">
        <title>Genome assembly of the Korean intertidal mud-creeper Batillaria attramentaria.</title>
        <authorList>
            <person name="Patra A.K."/>
            <person name="Ho P.T."/>
            <person name="Jun S."/>
            <person name="Lee S.J."/>
            <person name="Kim Y."/>
            <person name="Won Y.J."/>
        </authorList>
    </citation>
    <scope>NUCLEOTIDE SEQUENCE [LARGE SCALE GENOMIC DNA]</scope>
    <source>
        <strain evidence="3">Wonlab-2016</strain>
    </source>
</reference>
<sequence>PCSGYSELDEEWRQPQTQASDSNCDNTLVSGWYTFKLDKEPAVIPTQCVQDSSCGTRVPLRVDLDGQDLPEVGQNISAFLCGSFNVLGRLDCCVLRQPISIMRCSDGTIIYRLPQQDRCPVAICAQKPFGALVCPEGLRICPDGRTCEPCPSTTPTTTTTPRDVSTTLQTTTDQAIERTLGPVQPSTVSQTAVTTVNTSPLPTLSSPPGLDNLTLPQDNHTLDYTSTDSTDIQPVNATSPDEPSLFENSTQPGDASHATSPDEPSLFENSTQPGNASHADAQYDSGDESTSEMSSGEAVVTVSPDTSSVVIPQTDSAVKLTTGGPDTTKLLTTLTVSRSSSPTVGSSASSSTSSSAQTSGSTGAARVSTTLHPTLSPMSDGVRFVLKGNFEEPSFRNALLAFANTYHQLLTGSHADSNMTFQEFDLTAETRPSNITVADVIIINPITNTTIPAKSLVAVILKMNFTEYLEPSTEVVLVTVCPVVDRCDEDVAMRPEEPASLFERNLPVFIAVITVAALCLLVLILVLLYLRFSKRGSWVLAPDHEEKAVDSHLAIDSPMTDTQIMHGETETALTANGDHAPAPDSDIPAADEDNGWVVPIEQGLSAGEGGVAPSTEDTRF</sequence>
<accession>A0ABD0J0X5</accession>
<proteinExistence type="predicted"/>
<feature type="compositionally biased region" description="Polar residues" evidence="1">
    <location>
        <begin position="214"/>
        <end position="259"/>
    </location>
</feature>
<keyword evidence="4" id="KW-1185">Reference proteome</keyword>
<feature type="region of interest" description="Disordered" evidence="1">
    <location>
        <begin position="180"/>
        <end position="306"/>
    </location>
</feature>
<dbReference type="EMBL" id="JACVVK020000813">
    <property type="protein sequence ID" value="KAK7443838.1"/>
    <property type="molecule type" value="Genomic_DNA"/>
</dbReference>
<comment type="caution">
    <text evidence="3">The sequence shown here is derived from an EMBL/GenBank/DDBJ whole genome shotgun (WGS) entry which is preliminary data.</text>
</comment>
<feature type="compositionally biased region" description="Low complexity" evidence="1">
    <location>
        <begin position="335"/>
        <end position="365"/>
    </location>
</feature>
<name>A0ABD0J0X5_9CAEN</name>
<evidence type="ECO:0000313" key="3">
    <source>
        <dbReference type="EMBL" id="KAK7443838.1"/>
    </source>
</evidence>
<dbReference type="AlphaFoldDB" id="A0ABD0J0X5"/>
<feature type="transmembrane region" description="Helical" evidence="2">
    <location>
        <begin position="508"/>
        <end position="530"/>
    </location>
</feature>
<keyword evidence="2" id="KW-0812">Transmembrane</keyword>
<feature type="compositionally biased region" description="Low complexity" evidence="1">
    <location>
        <begin position="193"/>
        <end position="208"/>
    </location>
</feature>